<feature type="transmembrane region" description="Helical" evidence="3">
    <location>
        <begin position="32"/>
        <end position="50"/>
    </location>
</feature>
<dbReference type="SUPFAM" id="SSF48452">
    <property type="entry name" value="TPR-like"/>
    <property type="match status" value="2"/>
</dbReference>
<feature type="region of interest" description="Disordered" evidence="2">
    <location>
        <begin position="1"/>
        <end position="24"/>
    </location>
</feature>
<evidence type="ECO:0000313" key="4">
    <source>
        <dbReference type="EMBL" id="RUL89712.1"/>
    </source>
</evidence>
<dbReference type="Pfam" id="PF14559">
    <property type="entry name" value="TPR_19"/>
    <property type="match status" value="1"/>
</dbReference>
<gene>
    <name evidence="4" type="ORF">TsocGM_00675</name>
</gene>
<dbReference type="PROSITE" id="PS50005">
    <property type="entry name" value="TPR"/>
    <property type="match status" value="2"/>
</dbReference>
<organism evidence="4 5">
    <name type="scientific">Tautonia sociabilis</name>
    <dbReference type="NCBI Taxonomy" id="2080755"/>
    <lineage>
        <taxon>Bacteria</taxon>
        <taxon>Pseudomonadati</taxon>
        <taxon>Planctomycetota</taxon>
        <taxon>Planctomycetia</taxon>
        <taxon>Isosphaerales</taxon>
        <taxon>Isosphaeraceae</taxon>
        <taxon>Tautonia</taxon>
    </lineage>
</organism>
<dbReference type="Proteomes" id="UP000280296">
    <property type="component" value="Unassembled WGS sequence"/>
</dbReference>
<feature type="repeat" description="TPR" evidence="1">
    <location>
        <begin position="123"/>
        <end position="156"/>
    </location>
</feature>
<dbReference type="Pfam" id="PF13432">
    <property type="entry name" value="TPR_16"/>
    <property type="match status" value="2"/>
</dbReference>
<accession>A0A432MQJ2</accession>
<sequence length="427" mass="46864">MNPPDRGEPVSLSPRLPQERGRGPGFRIGRRAAVIAAIVLAIGAGLALLWPRPDPEAVWIEAQSHLQAGRIDEAERASERLSRLREPTERDWMLRAQVAIARNRTDEAIAILRRFPKQGELTPRALLLVGQLELRRDRLRSAERAFSEALELDPNLSQARRELIYIYGYRSQTVAMGEQFRGLAESGLLTADDTFLWSLSRGVQWTPEEIVDRLSTAVSAEPEDSASRIALADALLELNRFDEAAAILEPLDPADADARAALGRLALERGDVGLLAELLADAPEDHAGLALLRGKLALRRRDPEAAVSAYRRALELRPNDRDALSGLSQALNQAGHREEAAEAVARLTRINDLNDLLHQLARVDADRSPDRYVEIGSACEAIGLEAQARAWYQVALAGDPFHREAQAALGRMGRLGEEEAASDSGAE</sequence>
<name>A0A432MQJ2_9BACT</name>
<reference evidence="4 5" key="1">
    <citation type="submission" date="2018-12" db="EMBL/GenBank/DDBJ databases">
        <authorList>
            <person name="Toschakov S.V."/>
        </authorList>
    </citation>
    <scope>NUCLEOTIDE SEQUENCE [LARGE SCALE GENOMIC DNA]</scope>
    <source>
        <strain evidence="4 5">GM2012</strain>
    </source>
</reference>
<dbReference type="InterPro" id="IPR011990">
    <property type="entry name" value="TPR-like_helical_dom_sf"/>
</dbReference>
<feature type="repeat" description="TPR" evidence="1">
    <location>
        <begin position="287"/>
        <end position="320"/>
    </location>
</feature>
<dbReference type="AlphaFoldDB" id="A0A432MQJ2"/>
<evidence type="ECO:0000256" key="3">
    <source>
        <dbReference type="SAM" id="Phobius"/>
    </source>
</evidence>
<keyword evidence="5" id="KW-1185">Reference proteome</keyword>
<dbReference type="SMART" id="SM00028">
    <property type="entry name" value="TPR"/>
    <property type="match status" value="3"/>
</dbReference>
<keyword evidence="3" id="KW-0472">Membrane</keyword>
<keyword evidence="3" id="KW-1133">Transmembrane helix</keyword>
<keyword evidence="3" id="KW-0812">Transmembrane</keyword>
<dbReference type="Gene3D" id="1.25.40.10">
    <property type="entry name" value="Tetratricopeptide repeat domain"/>
    <property type="match status" value="3"/>
</dbReference>
<evidence type="ECO:0000313" key="5">
    <source>
        <dbReference type="Proteomes" id="UP000280296"/>
    </source>
</evidence>
<evidence type="ECO:0000256" key="2">
    <source>
        <dbReference type="SAM" id="MobiDB-lite"/>
    </source>
</evidence>
<keyword evidence="1" id="KW-0802">TPR repeat</keyword>
<dbReference type="InterPro" id="IPR019734">
    <property type="entry name" value="TPR_rpt"/>
</dbReference>
<dbReference type="EMBL" id="RYZH01000001">
    <property type="protein sequence ID" value="RUL89712.1"/>
    <property type="molecule type" value="Genomic_DNA"/>
</dbReference>
<dbReference type="PANTHER" id="PTHR12558">
    <property type="entry name" value="CELL DIVISION CYCLE 16,23,27"/>
    <property type="match status" value="1"/>
</dbReference>
<dbReference type="PANTHER" id="PTHR12558:SF13">
    <property type="entry name" value="CELL DIVISION CYCLE PROTEIN 27 HOMOLOG"/>
    <property type="match status" value="1"/>
</dbReference>
<comment type="caution">
    <text evidence="4">The sequence shown here is derived from an EMBL/GenBank/DDBJ whole genome shotgun (WGS) entry which is preliminary data.</text>
</comment>
<proteinExistence type="predicted"/>
<protein>
    <submittedName>
        <fullName evidence="4">Tetratricopeptide repeat protein</fullName>
    </submittedName>
</protein>
<evidence type="ECO:0000256" key="1">
    <source>
        <dbReference type="PROSITE-ProRule" id="PRU00339"/>
    </source>
</evidence>
<reference evidence="4 5" key="2">
    <citation type="submission" date="2019-01" db="EMBL/GenBank/DDBJ databases">
        <title>Tautonia sociabilis, a novel thermotolerant planctomycete of Isosphaeraceae family, isolated from a 4000 m deep subterranean habitat.</title>
        <authorList>
            <person name="Kovaleva O.L."/>
            <person name="Elcheninov A.G."/>
            <person name="Van Heerden E."/>
            <person name="Toshchakov S.V."/>
            <person name="Novikov A."/>
            <person name="Bonch-Osmolovskaya E.A."/>
            <person name="Kublanov I.V."/>
        </authorList>
    </citation>
    <scope>NUCLEOTIDE SEQUENCE [LARGE SCALE GENOMIC DNA]</scope>
    <source>
        <strain evidence="4 5">GM2012</strain>
    </source>
</reference>